<organism evidence="6 7">
    <name type="scientific">Mesomycoplasma bovoculi M165/69</name>
    <dbReference type="NCBI Taxonomy" id="743966"/>
    <lineage>
        <taxon>Bacteria</taxon>
        <taxon>Bacillati</taxon>
        <taxon>Mycoplasmatota</taxon>
        <taxon>Mycoplasmoidales</taxon>
        <taxon>Metamycoplasmataceae</taxon>
        <taxon>Mesomycoplasma</taxon>
    </lineage>
</organism>
<dbReference type="GO" id="GO:0015833">
    <property type="term" value="P:peptide transport"/>
    <property type="evidence" value="ECO:0007669"/>
    <property type="project" value="InterPro"/>
</dbReference>
<dbReference type="InterPro" id="IPR050319">
    <property type="entry name" value="ABC_transp_ATP-bind"/>
</dbReference>
<dbReference type="InterPro" id="IPR027417">
    <property type="entry name" value="P-loop_NTPase"/>
</dbReference>
<dbReference type="GO" id="GO:0055085">
    <property type="term" value="P:transmembrane transport"/>
    <property type="evidence" value="ECO:0007669"/>
    <property type="project" value="UniProtKB-ARBA"/>
</dbReference>
<comment type="similarity">
    <text evidence="1">Belongs to the ABC transporter superfamily.</text>
</comment>
<evidence type="ECO:0000256" key="1">
    <source>
        <dbReference type="ARBA" id="ARBA00005417"/>
    </source>
</evidence>
<dbReference type="OrthoDB" id="9779287at2"/>
<dbReference type="EMBL" id="CP007154">
    <property type="protein sequence ID" value="AHH45350.1"/>
    <property type="molecule type" value="Genomic_DNA"/>
</dbReference>
<dbReference type="InterPro" id="IPR003593">
    <property type="entry name" value="AAA+_ATPase"/>
</dbReference>
<dbReference type="Proteomes" id="UP000019229">
    <property type="component" value="Chromosome"/>
</dbReference>
<feature type="domain" description="ABC transporter" evidence="5">
    <location>
        <begin position="59"/>
        <end position="398"/>
    </location>
</feature>
<evidence type="ECO:0000256" key="4">
    <source>
        <dbReference type="ARBA" id="ARBA00022840"/>
    </source>
</evidence>
<dbReference type="KEGG" id="mbc:MYB_01705"/>
<gene>
    <name evidence="6" type="primary">oppF-1</name>
    <name evidence="6" type="ORF">MYB_01705</name>
</gene>
<dbReference type="InterPro" id="IPR017871">
    <property type="entry name" value="ABC_transporter-like_CS"/>
</dbReference>
<dbReference type="PANTHER" id="PTHR43776:SF7">
    <property type="entry name" value="D,D-DIPEPTIDE TRANSPORT ATP-BINDING PROTEIN DDPF-RELATED"/>
    <property type="match status" value="1"/>
</dbReference>
<dbReference type="PROSITE" id="PS00211">
    <property type="entry name" value="ABC_TRANSPORTER_1"/>
    <property type="match status" value="1"/>
</dbReference>
<dbReference type="GO" id="GO:0005524">
    <property type="term" value="F:ATP binding"/>
    <property type="evidence" value="ECO:0007669"/>
    <property type="project" value="UniProtKB-KW"/>
</dbReference>
<keyword evidence="3" id="KW-0547">Nucleotide-binding</keyword>
<dbReference type="AlphaFoldDB" id="W5UU62"/>
<dbReference type="RefSeq" id="WP_051122411.1">
    <property type="nucleotide sequence ID" value="NZ_CP007154.1"/>
</dbReference>
<dbReference type="PATRIC" id="fig|743966.3.peg.342"/>
<keyword evidence="4 6" id="KW-0067">ATP-binding</keyword>
<dbReference type="PANTHER" id="PTHR43776">
    <property type="entry name" value="TRANSPORT ATP-BINDING PROTEIN"/>
    <property type="match status" value="1"/>
</dbReference>
<reference evidence="6 7" key="1">
    <citation type="journal article" date="2014" name="Genome Announc.">
        <title>Complete Genome Sequence of Mycoplasma bovoculi Strain M165/69T (ATCC 29104).</title>
        <authorList>
            <person name="Calcutt M.J."/>
            <person name="Foecking M.F."/>
        </authorList>
    </citation>
    <scope>NUCLEOTIDE SEQUENCE [LARGE SCALE GENOMIC DNA]</scope>
    <source>
        <strain evidence="6">M165/69</strain>
    </source>
</reference>
<dbReference type="SUPFAM" id="SSF52540">
    <property type="entry name" value="P-loop containing nucleoside triphosphate hydrolases"/>
    <property type="match status" value="1"/>
</dbReference>
<evidence type="ECO:0000313" key="6">
    <source>
        <dbReference type="EMBL" id="AHH45350.1"/>
    </source>
</evidence>
<dbReference type="InterPro" id="IPR003439">
    <property type="entry name" value="ABC_transporter-like_ATP-bd"/>
</dbReference>
<keyword evidence="7" id="KW-1185">Reference proteome</keyword>
<name>W5UU62_9BACT</name>
<accession>W5UU62</accession>
<dbReference type="Gene3D" id="3.40.50.300">
    <property type="entry name" value="P-loop containing nucleotide triphosphate hydrolases"/>
    <property type="match status" value="1"/>
</dbReference>
<evidence type="ECO:0000256" key="3">
    <source>
        <dbReference type="ARBA" id="ARBA00022741"/>
    </source>
</evidence>
<evidence type="ECO:0000256" key="2">
    <source>
        <dbReference type="ARBA" id="ARBA00022448"/>
    </source>
</evidence>
<dbReference type="HOGENOM" id="CLU_000604_1_23_14"/>
<evidence type="ECO:0000313" key="7">
    <source>
        <dbReference type="Proteomes" id="UP000019229"/>
    </source>
</evidence>
<dbReference type="GO" id="GO:0016887">
    <property type="term" value="F:ATP hydrolysis activity"/>
    <property type="evidence" value="ECO:0007669"/>
    <property type="project" value="InterPro"/>
</dbReference>
<dbReference type="STRING" id="743966.MYB_01705"/>
<evidence type="ECO:0000259" key="5">
    <source>
        <dbReference type="PROSITE" id="PS50893"/>
    </source>
</evidence>
<sequence>MSKYFYQRKTSIFGSFFDRYFAQYLGKFFPKIFNKYEYRRITNGTEEMLNSGDNPLVSFKNIDIIYGSGRQKNKVIHDLSFNIYDGEVLSFVGESGSGKSTTGSALAGLVSHHFGQIKIGDLILPQNKSDIRGQILTSLVKTVQMIFQDPLSSLNPYKNIYTVVTEGIDNLEIKNKGAIKNIFFQNFLESTFYQISRILKQNFSLDQQQASYLKQSFSQKIATSIEEGSKFLFSELANFLQEQNALDLEIQDLLEQKHKEFIENQDKSTSKLKRQLVVELLASVGLDESVLDRFPLEFSGGQQQRIGICRALLVRPKILIADEPISALDVSIQAQIINIFKDLKEKYNLTILFISHDLRMVEYISDRIAVVHRGRLLEIGPTQEIINNFLHPYTKSLIEAIPTIESNRESLVGYIYNPQVHNYTTENQPHWINLGNNHFILATEEEVAKWQKGEY</sequence>
<dbReference type="PROSITE" id="PS50893">
    <property type="entry name" value="ABC_TRANSPORTER_2"/>
    <property type="match status" value="1"/>
</dbReference>
<dbReference type="CDD" id="cd03257">
    <property type="entry name" value="ABC_NikE_OppD_transporters"/>
    <property type="match status" value="1"/>
</dbReference>
<dbReference type="eggNOG" id="COG0444">
    <property type="taxonomic scope" value="Bacteria"/>
</dbReference>
<dbReference type="Pfam" id="PF00005">
    <property type="entry name" value="ABC_tran"/>
    <property type="match status" value="1"/>
</dbReference>
<keyword evidence="2" id="KW-0813">Transport</keyword>
<dbReference type="InterPro" id="IPR013563">
    <property type="entry name" value="Oligopep_ABC_C"/>
</dbReference>
<dbReference type="SMART" id="SM00382">
    <property type="entry name" value="AAA"/>
    <property type="match status" value="1"/>
</dbReference>
<dbReference type="Pfam" id="PF08352">
    <property type="entry name" value="oligo_HPY"/>
    <property type="match status" value="1"/>
</dbReference>
<proteinExistence type="inferred from homology"/>
<protein>
    <submittedName>
        <fullName evidence="6">Oligopeptide ABC transporter ATP-binding protein, OppF-1</fullName>
    </submittedName>
</protein>